<sequence length="370" mass="40384">MSQNFCPHCMEEVPAGVDLCPQCGREVHGRAQPHQLPIGTVLKTGKGHSFLFGETKGDGGFGLTYIAKEMTSGKVVAIKEYFPLRCQPQRAGDLSVRPTQAMEEIYRRGMGSFLSEASMLRAVGDIPHIVHVLDYFEANGTAYMVMEYLHGVTLKSWMDQGPAVEPFSFLWKVLPLMKSLELLHQAGVIHRDIAPDNIMLMPDGSLVLLDFGCARSMEDNKSMTVVLKPGFAPLEQYQTRGQGPWTDIYALCATVYFCLTGAVPPAAPERLGAVCEEHPDPLLPPSALAPAVPPALGELLLWGMTLQPMSRPKSMGQLAEDLESLLRTLARQEEPPVPPSFWNGPWAKVLLGVGCGLILLLLVLLLGQLG</sequence>
<keyword evidence="9" id="KW-1133">Transmembrane helix</keyword>
<dbReference type="GO" id="GO:0005524">
    <property type="term" value="F:ATP binding"/>
    <property type="evidence" value="ECO:0007669"/>
    <property type="project" value="UniProtKB-KW"/>
</dbReference>
<dbReference type="Gene3D" id="1.10.510.10">
    <property type="entry name" value="Transferase(Phosphotransferase) domain 1"/>
    <property type="match status" value="1"/>
</dbReference>
<dbReference type="GO" id="GO:0005737">
    <property type="term" value="C:cytoplasm"/>
    <property type="evidence" value="ECO:0007669"/>
    <property type="project" value="TreeGrafter"/>
</dbReference>
<evidence type="ECO:0000256" key="7">
    <source>
        <dbReference type="ARBA" id="ARBA00047899"/>
    </source>
</evidence>
<evidence type="ECO:0000256" key="6">
    <source>
        <dbReference type="ARBA" id="ARBA00022840"/>
    </source>
</evidence>
<dbReference type="InterPro" id="IPR053235">
    <property type="entry name" value="Ser_Thr_kinase"/>
</dbReference>
<feature type="domain" description="Protein kinase" evidence="10">
    <location>
        <begin position="50"/>
        <end position="326"/>
    </location>
</feature>
<accession>A0A9D2RZM7</accession>
<protein>
    <recommendedName>
        <fullName evidence="1">non-specific serine/threonine protein kinase</fullName>
        <ecNumber evidence="1">2.7.11.1</ecNumber>
    </recommendedName>
</protein>
<evidence type="ECO:0000259" key="10">
    <source>
        <dbReference type="PROSITE" id="PS50011"/>
    </source>
</evidence>
<dbReference type="InterPro" id="IPR011009">
    <property type="entry name" value="Kinase-like_dom_sf"/>
</dbReference>
<evidence type="ECO:0000256" key="2">
    <source>
        <dbReference type="ARBA" id="ARBA00022527"/>
    </source>
</evidence>
<evidence type="ECO:0000313" key="11">
    <source>
        <dbReference type="EMBL" id="HJB37926.1"/>
    </source>
</evidence>
<dbReference type="PANTHER" id="PTHR24361">
    <property type="entry name" value="MITOGEN-ACTIVATED KINASE KINASE KINASE"/>
    <property type="match status" value="1"/>
</dbReference>
<evidence type="ECO:0000256" key="8">
    <source>
        <dbReference type="ARBA" id="ARBA00048679"/>
    </source>
</evidence>
<keyword evidence="9" id="KW-0472">Membrane</keyword>
<keyword evidence="2 11" id="KW-0723">Serine/threonine-protein kinase</keyword>
<dbReference type="InterPro" id="IPR000719">
    <property type="entry name" value="Prot_kinase_dom"/>
</dbReference>
<organism evidence="11 12">
    <name type="scientific">Candidatus Acutalibacter ornithocaccae</name>
    <dbReference type="NCBI Taxonomy" id="2838416"/>
    <lineage>
        <taxon>Bacteria</taxon>
        <taxon>Bacillati</taxon>
        <taxon>Bacillota</taxon>
        <taxon>Clostridia</taxon>
        <taxon>Eubacteriales</taxon>
        <taxon>Acutalibacteraceae</taxon>
        <taxon>Acutalibacter</taxon>
    </lineage>
</organism>
<keyword evidence="4" id="KW-0547">Nucleotide-binding</keyword>
<keyword evidence="6" id="KW-0067">ATP-binding</keyword>
<dbReference type="SUPFAM" id="SSF56112">
    <property type="entry name" value="Protein kinase-like (PK-like)"/>
    <property type="match status" value="1"/>
</dbReference>
<dbReference type="InterPro" id="IPR020635">
    <property type="entry name" value="Tyr_kinase_cat_dom"/>
</dbReference>
<evidence type="ECO:0000256" key="5">
    <source>
        <dbReference type="ARBA" id="ARBA00022777"/>
    </source>
</evidence>
<evidence type="ECO:0000256" key="1">
    <source>
        <dbReference type="ARBA" id="ARBA00012513"/>
    </source>
</evidence>
<evidence type="ECO:0000256" key="9">
    <source>
        <dbReference type="SAM" id="Phobius"/>
    </source>
</evidence>
<dbReference type="PROSITE" id="PS50011">
    <property type="entry name" value="PROTEIN_KINASE_DOM"/>
    <property type="match status" value="1"/>
</dbReference>
<dbReference type="Pfam" id="PF00069">
    <property type="entry name" value="Pkinase"/>
    <property type="match status" value="1"/>
</dbReference>
<dbReference type="AlphaFoldDB" id="A0A9D2RZM7"/>
<reference evidence="11" key="1">
    <citation type="journal article" date="2021" name="PeerJ">
        <title>Extensive microbial diversity within the chicken gut microbiome revealed by metagenomics and culture.</title>
        <authorList>
            <person name="Gilroy R."/>
            <person name="Ravi A."/>
            <person name="Getino M."/>
            <person name="Pursley I."/>
            <person name="Horton D.L."/>
            <person name="Alikhan N.F."/>
            <person name="Baker D."/>
            <person name="Gharbi K."/>
            <person name="Hall N."/>
            <person name="Watson M."/>
            <person name="Adriaenssens E.M."/>
            <person name="Foster-Nyarko E."/>
            <person name="Jarju S."/>
            <person name="Secka A."/>
            <person name="Antonio M."/>
            <person name="Oren A."/>
            <person name="Chaudhuri R.R."/>
            <person name="La Ragione R."/>
            <person name="Hildebrand F."/>
            <person name="Pallen M.J."/>
        </authorList>
    </citation>
    <scope>NUCLEOTIDE SEQUENCE</scope>
    <source>
        <strain evidence="11">ChiBcolR8-3208</strain>
    </source>
</reference>
<dbReference type="GO" id="GO:0004674">
    <property type="term" value="F:protein serine/threonine kinase activity"/>
    <property type="evidence" value="ECO:0007669"/>
    <property type="project" value="UniProtKB-KW"/>
</dbReference>
<feature type="transmembrane region" description="Helical" evidence="9">
    <location>
        <begin position="346"/>
        <end position="367"/>
    </location>
</feature>
<comment type="catalytic activity">
    <reaction evidence="8">
        <text>L-seryl-[protein] + ATP = O-phospho-L-seryl-[protein] + ADP + H(+)</text>
        <dbReference type="Rhea" id="RHEA:17989"/>
        <dbReference type="Rhea" id="RHEA-COMP:9863"/>
        <dbReference type="Rhea" id="RHEA-COMP:11604"/>
        <dbReference type="ChEBI" id="CHEBI:15378"/>
        <dbReference type="ChEBI" id="CHEBI:29999"/>
        <dbReference type="ChEBI" id="CHEBI:30616"/>
        <dbReference type="ChEBI" id="CHEBI:83421"/>
        <dbReference type="ChEBI" id="CHEBI:456216"/>
        <dbReference type="EC" id="2.7.11.1"/>
    </reaction>
</comment>
<comment type="caution">
    <text evidence="11">The sequence shown here is derived from an EMBL/GenBank/DDBJ whole genome shotgun (WGS) entry which is preliminary data.</text>
</comment>
<dbReference type="EMBL" id="DWXZ01000162">
    <property type="protein sequence ID" value="HJB37926.1"/>
    <property type="molecule type" value="Genomic_DNA"/>
</dbReference>
<comment type="catalytic activity">
    <reaction evidence="7">
        <text>L-threonyl-[protein] + ATP = O-phospho-L-threonyl-[protein] + ADP + H(+)</text>
        <dbReference type="Rhea" id="RHEA:46608"/>
        <dbReference type="Rhea" id="RHEA-COMP:11060"/>
        <dbReference type="Rhea" id="RHEA-COMP:11605"/>
        <dbReference type="ChEBI" id="CHEBI:15378"/>
        <dbReference type="ChEBI" id="CHEBI:30013"/>
        <dbReference type="ChEBI" id="CHEBI:30616"/>
        <dbReference type="ChEBI" id="CHEBI:61977"/>
        <dbReference type="ChEBI" id="CHEBI:456216"/>
        <dbReference type="EC" id="2.7.11.1"/>
    </reaction>
</comment>
<dbReference type="GO" id="GO:0004713">
    <property type="term" value="F:protein tyrosine kinase activity"/>
    <property type="evidence" value="ECO:0007669"/>
    <property type="project" value="InterPro"/>
</dbReference>
<reference evidence="11" key="2">
    <citation type="submission" date="2021-04" db="EMBL/GenBank/DDBJ databases">
        <authorList>
            <person name="Gilroy R."/>
        </authorList>
    </citation>
    <scope>NUCLEOTIDE SEQUENCE</scope>
    <source>
        <strain evidence="11">ChiBcolR8-3208</strain>
    </source>
</reference>
<dbReference type="InterPro" id="IPR008266">
    <property type="entry name" value="Tyr_kinase_AS"/>
</dbReference>
<dbReference type="PANTHER" id="PTHR24361:SF433">
    <property type="entry name" value="PROTEIN KINASE DOMAIN-CONTAINING PROTEIN"/>
    <property type="match status" value="1"/>
</dbReference>
<dbReference type="Proteomes" id="UP000824214">
    <property type="component" value="Unassembled WGS sequence"/>
</dbReference>
<keyword evidence="5 11" id="KW-0418">Kinase</keyword>
<dbReference type="PROSITE" id="PS00109">
    <property type="entry name" value="PROTEIN_KINASE_TYR"/>
    <property type="match status" value="1"/>
</dbReference>
<name>A0A9D2RZM7_9FIRM</name>
<proteinExistence type="predicted"/>
<keyword evidence="3" id="KW-0808">Transferase</keyword>
<dbReference type="EC" id="2.7.11.1" evidence="1"/>
<dbReference type="Gene3D" id="3.30.200.20">
    <property type="entry name" value="Phosphorylase Kinase, domain 1"/>
    <property type="match status" value="1"/>
</dbReference>
<keyword evidence="9" id="KW-0812">Transmembrane</keyword>
<dbReference type="SMART" id="SM00219">
    <property type="entry name" value="TyrKc"/>
    <property type="match status" value="1"/>
</dbReference>
<evidence type="ECO:0000256" key="4">
    <source>
        <dbReference type="ARBA" id="ARBA00022741"/>
    </source>
</evidence>
<dbReference type="CDD" id="cd14014">
    <property type="entry name" value="STKc_PknB_like"/>
    <property type="match status" value="1"/>
</dbReference>
<evidence type="ECO:0000313" key="12">
    <source>
        <dbReference type="Proteomes" id="UP000824214"/>
    </source>
</evidence>
<gene>
    <name evidence="11" type="ORF">H9942_07655</name>
</gene>
<evidence type="ECO:0000256" key="3">
    <source>
        <dbReference type="ARBA" id="ARBA00022679"/>
    </source>
</evidence>